<organism evidence="10 11">
    <name type="scientific">Cucurbitaria berberidis CBS 394.84</name>
    <dbReference type="NCBI Taxonomy" id="1168544"/>
    <lineage>
        <taxon>Eukaryota</taxon>
        <taxon>Fungi</taxon>
        <taxon>Dikarya</taxon>
        <taxon>Ascomycota</taxon>
        <taxon>Pezizomycotina</taxon>
        <taxon>Dothideomycetes</taxon>
        <taxon>Pleosporomycetidae</taxon>
        <taxon>Pleosporales</taxon>
        <taxon>Pleosporineae</taxon>
        <taxon>Cucurbitariaceae</taxon>
        <taxon>Cucurbitaria</taxon>
    </lineage>
</organism>
<evidence type="ECO:0000256" key="2">
    <source>
        <dbReference type="ARBA" id="ARBA00012251"/>
    </source>
</evidence>
<evidence type="ECO:0000256" key="6">
    <source>
        <dbReference type="ARBA" id="ARBA00022771"/>
    </source>
</evidence>
<dbReference type="CDD" id="cd22584">
    <property type="entry name" value="Rcat_RBR_unk"/>
    <property type="match status" value="1"/>
</dbReference>
<evidence type="ECO:0000256" key="4">
    <source>
        <dbReference type="ARBA" id="ARBA00022723"/>
    </source>
</evidence>
<comment type="catalytic activity">
    <reaction evidence="1">
        <text>[E2 ubiquitin-conjugating enzyme]-S-ubiquitinyl-L-cysteine + [acceptor protein]-L-lysine = [E2 ubiquitin-conjugating enzyme]-L-cysteine + [acceptor protein]-N(6)-ubiquitinyl-L-lysine.</text>
        <dbReference type="EC" id="2.3.2.31"/>
    </reaction>
</comment>
<dbReference type="EC" id="2.3.2.31" evidence="2"/>
<keyword evidence="5" id="KW-0677">Repeat</keyword>
<keyword evidence="11" id="KW-1185">Reference proteome</keyword>
<keyword evidence="8" id="KW-0862">Zinc</keyword>
<evidence type="ECO:0000256" key="1">
    <source>
        <dbReference type="ARBA" id="ARBA00001798"/>
    </source>
</evidence>
<evidence type="ECO:0000313" key="11">
    <source>
        <dbReference type="Proteomes" id="UP000800039"/>
    </source>
</evidence>
<keyword evidence="6" id="KW-0863">Zinc-finger</keyword>
<dbReference type="AlphaFoldDB" id="A0A9P4GM61"/>
<evidence type="ECO:0000259" key="9">
    <source>
        <dbReference type="PROSITE" id="PS51873"/>
    </source>
</evidence>
<evidence type="ECO:0000256" key="5">
    <source>
        <dbReference type="ARBA" id="ARBA00022737"/>
    </source>
</evidence>
<comment type="caution">
    <text evidence="10">The sequence shown here is derived from an EMBL/GenBank/DDBJ whole genome shotgun (WGS) entry which is preliminary data.</text>
</comment>
<dbReference type="InterPro" id="IPR044066">
    <property type="entry name" value="TRIAD_supradom"/>
</dbReference>
<dbReference type="GeneID" id="63855521"/>
<dbReference type="Pfam" id="PF01485">
    <property type="entry name" value="IBR"/>
    <property type="match status" value="2"/>
</dbReference>
<name>A0A9P4GM61_9PLEO</name>
<dbReference type="Gene3D" id="1.20.120.1750">
    <property type="match status" value="1"/>
</dbReference>
<feature type="domain" description="RING-type" evidence="9">
    <location>
        <begin position="173"/>
        <end position="366"/>
    </location>
</feature>
<evidence type="ECO:0000313" key="10">
    <source>
        <dbReference type="EMBL" id="KAF1848192.1"/>
    </source>
</evidence>
<gene>
    <name evidence="10" type="ORF">K460DRAFT_427193</name>
</gene>
<accession>A0A9P4GM61</accession>
<protein>
    <recommendedName>
        <fullName evidence="2">RBR-type E3 ubiquitin transferase</fullName>
        <ecNumber evidence="2">2.3.2.31</ecNumber>
    </recommendedName>
</protein>
<dbReference type="EMBL" id="ML976615">
    <property type="protein sequence ID" value="KAF1848192.1"/>
    <property type="molecule type" value="Genomic_DNA"/>
</dbReference>
<evidence type="ECO:0000256" key="7">
    <source>
        <dbReference type="ARBA" id="ARBA00022786"/>
    </source>
</evidence>
<sequence>MSVAVQQVSHLDHLDDQIVALALQLEEINFREETNKAKYPVDEVPDLEVAYANYLAEIEVHLAFLKDVKFAHSIANAVDADAQAIADITQTEAQAHEDRRVAVQMSSDDPELEAPPAYTEEVRNEFLEGEVVRRFAALLTSDDDLYESPESVAGPSVPYAQRQADALGILARPTFECTACSNDFRLTDIRQLKCEHQYCDPCLKRFIMRGVVNHNLAYIPPRCCGDAISPALIISSLASEEMEDFQNAEIEKRTRDKKYCSNSKCGRFIAPIHIVAGEATCPRCKAKTCATCTNPSHEDDCPAASELQATLELGAEKQWCRCFSCRSLVAIDTGCNHMTCLCGAEFCYLCGIEWTNPGQCNCTFWNEENLIRRARQVVDRAAPQYLPPAERQRRVAEVQEQLRDTDDCEHRGRRKFERIIGGRRTRFQCEMCNEVHRNFILRCRRCQLDVCMDCRLHRV</sequence>
<dbReference type="PROSITE" id="PS51873">
    <property type="entry name" value="TRIAD"/>
    <property type="match status" value="1"/>
</dbReference>
<keyword evidence="7" id="KW-0833">Ubl conjugation pathway</keyword>
<dbReference type="OrthoDB" id="10009520at2759"/>
<dbReference type="GO" id="GO:0008270">
    <property type="term" value="F:zinc ion binding"/>
    <property type="evidence" value="ECO:0007669"/>
    <property type="project" value="UniProtKB-KW"/>
</dbReference>
<reference evidence="10" key="1">
    <citation type="submission" date="2020-01" db="EMBL/GenBank/DDBJ databases">
        <authorList>
            <consortium name="DOE Joint Genome Institute"/>
            <person name="Haridas S."/>
            <person name="Albert R."/>
            <person name="Binder M."/>
            <person name="Bloem J."/>
            <person name="Labutti K."/>
            <person name="Salamov A."/>
            <person name="Andreopoulos B."/>
            <person name="Baker S.E."/>
            <person name="Barry K."/>
            <person name="Bills G."/>
            <person name="Bluhm B.H."/>
            <person name="Cannon C."/>
            <person name="Castanera R."/>
            <person name="Culley D.E."/>
            <person name="Daum C."/>
            <person name="Ezra D."/>
            <person name="Gonzalez J.B."/>
            <person name="Henrissat B."/>
            <person name="Kuo A."/>
            <person name="Liang C."/>
            <person name="Lipzen A."/>
            <person name="Lutzoni F."/>
            <person name="Magnuson J."/>
            <person name="Mondo S."/>
            <person name="Nolan M."/>
            <person name="Ohm R."/>
            <person name="Pangilinan J."/>
            <person name="Park H.-J."/>
            <person name="Ramirez L."/>
            <person name="Alfaro M."/>
            <person name="Sun H."/>
            <person name="Tritt A."/>
            <person name="Yoshinaga Y."/>
            <person name="Zwiers L.-H."/>
            <person name="Turgeon B.G."/>
            <person name="Goodwin S.B."/>
            <person name="Spatafora J.W."/>
            <person name="Crous P.W."/>
            <person name="Grigoriev I.V."/>
        </authorList>
    </citation>
    <scope>NUCLEOTIDE SEQUENCE</scope>
    <source>
        <strain evidence="10">CBS 394.84</strain>
    </source>
</reference>
<dbReference type="Proteomes" id="UP000800039">
    <property type="component" value="Unassembled WGS sequence"/>
</dbReference>
<dbReference type="InterPro" id="IPR031127">
    <property type="entry name" value="E3_UB_ligase_RBR"/>
</dbReference>
<dbReference type="InterPro" id="IPR017907">
    <property type="entry name" value="Znf_RING_CS"/>
</dbReference>
<dbReference type="InterPro" id="IPR002867">
    <property type="entry name" value="IBR_dom"/>
</dbReference>
<keyword evidence="4" id="KW-0479">Metal-binding</keyword>
<evidence type="ECO:0000256" key="3">
    <source>
        <dbReference type="ARBA" id="ARBA00022679"/>
    </source>
</evidence>
<dbReference type="GO" id="GO:0061630">
    <property type="term" value="F:ubiquitin protein ligase activity"/>
    <property type="evidence" value="ECO:0007669"/>
    <property type="project" value="UniProtKB-EC"/>
</dbReference>
<proteinExistence type="predicted"/>
<dbReference type="GO" id="GO:0016567">
    <property type="term" value="P:protein ubiquitination"/>
    <property type="evidence" value="ECO:0007669"/>
    <property type="project" value="InterPro"/>
</dbReference>
<evidence type="ECO:0000256" key="8">
    <source>
        <dbReference type="ARBA" id="ARBA00022833"/>
    </source>
</evidence>
<dbReference type="PANTHER" id="PTHR11685">
    <property type="entry name" value="RBR FAMILY RING FINGER AND IBR DOMAIN-CONTAINING"/>
    <property type="match status" value="1"/>
</dbReference>
<dbReference type="CDD" id="cd20335">
    <property type="entry name" value="BRcat_RBR"/>
    <property type="match status" value="1"/>
</dbReference>
<keyword evidence="3" id="KW-0808">Transferase</keyword>
<dbReference type="RefSeq" id="XP_040790755.1">
    <property type="nucleotide sequence ID" value="XM_040938268.1"/>
</dbReference>
<dbReference type="PROSITE" id="PS00518">
    <property type="entry name" value="ZF_RING_1"/>
    <property type="match status" value="1"/>
</dbReference>
<dbReference type="SUPFAM" id="SSF57850">
    <property type="entry name" value="RING/U-box"/>
    <property type="match status" value="2"/>
</dbReference>